<dbReference type="EMBL" id="JACRSX010000001">
    <property type="protein sequence ID" value="MBC8561258.1"/>
    <property type="molecule type" value="Genomic_DNA"/>
</dbReference>
<name>A0ABR7MXZ5_9FIRM</name>
<dbReference type="Gene3D" id="3.40.190.10">
    <property type="entry name" value="Periplasmic binding protein-like II"/>
    <property type="match status" value="1"/>
</dbReference>
<dbReference type="RefSeq" id="WP_249296980.1">
    <property type="nucleotide sequence ID" value="NZ_JACRSX010000001.1"/>
</dbReference>
<reference evidence="1 2" key="1">
    <citation type="submission" date="2020-08" db="EMBL/GenBank/DDBJ databases">
        <title>Genome public.</title>
        <authorList>
            <person name="Liu C."/>
            <person name="Sun Q."/>
        </authorList>
    </citation>
    <scope>NUCLEOTIDE SEQUENCE [LARGE SCALE GENOMIC DNA]</scope>
    <source>
        <strain evidence="1 2">NSJ-37</strain>
    </source>
</reference>
<dbReference type="Proteomes" id="UP000606193">
    <property type="component" value="Unassembled WGS sequence"/>
</dbReference>
<proteinExistence type="predicted"/>
<comment type="caution">
    <text evidence="1">The sequence shown here is derived from an EMBL/GenBank/DDBJ whole genome shotgun (WGS) entry which is preliminary data.</text>
</comment>
<sequence length="897" mass="102890">MKQRARVKIFVLLAGILCLAFLVGSIVVQNLPEGFSQQSKEKKETAFDGISSYVMGAAYGSSGEYYKSENDFLYYLDASTGEKSIVCTKTNCEHEAGKSEGSLERTECEADFSHISAYIPHGNKLYYVPADPLGKNAPWEIWEQDLTGGGQKKIVEIDEKENTSITIFNIQCDGLYMVVSFEEAGYYNEKGEYIEYDSYRTKAGIYIINMNDWSFQRVYLTRDEKDNAFGKDARPYISQISLGSEDVSLYCLYYDENFDGKKINKLPEKKQINYLDKHLHFMQVDVSLSDGEMENAQSFDENHDFVYAGNWCMIQDYYGNFTAKQFRGGEGNSIVVYHSPENEEKEYDSGYRGVAVTERSVLYTIYDKKRDVLDWYRYDRETGQSECLAKSEASVVPQYATNEYVYVMIFWSDDDYEHYAIPLKELEKGKYQFPEKSEKKKIQEKQDIKNNDPEDTVVWGVQSNQLPSANAVSQINHYLKKSGYDFKVEFISALENDPDKLAQKYPQVDILQVPSSMVYNNRSADALKSGYYEPLSDFLDNGGKKLKKRFSETEWKQVEVNREIYSVPSSMLDYEGIYIAYNKKLKGKDGFKEADTLEKVEKIVSGTEVKAKYPIILLNSLEDGNLSGFADSDYCLGLALDHQTKKSELWYESKKVRAVYERFHTWYRRGWLSEENYISSTAGEDTAAWEQGTLQSGDWLVAIGYGACSEDIQKMSCEIVRPKQTVFSKANMSTGVASASNCKEQAEKFLELAYTDQKIADLMLYGVQKGNYQVKDGVVSNYSQELQTTFSFLRMNFGNQIAATPLDTDGESGKSENRRKYFQSYNVTESPLIGFQPDAGDYEKDLENYINAMRKGEDIWHAQNFDREYDSMVKKLATKRMKQYRDDVEKQIKAWEG</sequence>
<keyword evidence="2" id="KW-1185">Reference proteome</keyword>
<accession>A0ABR7MXZ5</accession>
<dbReference type="SUPFAM" id="SSF53850">
    <property type="entry name" value="Periplasmic binding protein-like II"/>
    <property type="match status" value="1"/>
</dbReference>
<dbReference type="SUPFAM" id="SSF69304">
    <property type="entry name" value="Tricorn protease N-terminal domain"/>
    <property type="match status" value="1"/>
</dbReference>
<protein>
    <submittedName>
        <fullName evidence="1">Uncharacterized protein</fullName>
    </submittedName>
</protein>
<evidence type="ECO:0000313" key="1">
    <source>
        <dbReference type="EMBL" id="MBC8561258.1"/>
    </source>
</evidence>
<evidence type="ECO:0000313" key="2">
    <source>
        <dbReference type="Proteomes" id="UP000606193"/>
    </source>
</evidence>
<organism evidence="1 2">
    <name type="scientific">Jutongia huaianensis</name>
    <dbReference type="NCBI Taxonomy" id="2763668"/>
    <lineage>
        <taxon>Bacteria</taxon>
        <taxon>Bacillati</taxon>
        <taxon>Bacillota</taxon>
        <taxon>Clostridia</taxon>
        <taxon>Lachnospirales</taxon>
        <taxon>Lachnospiraceae</taxon>
        <taxon>Jutongia</taxon>
    </lineage>
</organism>
<gene>
    <name evidence="1" type="ORF">H8704_01190</name>
</gene>